<proteinExistence type="predicted"/>
<protein>
    <submittedName>
        <fullName evidence="2">Uncharacterized protein</fullName>
    </submittedName>
</protein>
<dbReference type="KEGG" id="aly:9299504"/>
<dbReference type="Proteomes" id="UP000008694">
    <property type="component" value="Unassembled WGS sequence"/>
</dbReference>
<reference evidence="3" key="1">
    <citation type="journal article" date="2011" name="Nat. Genet.">
        <title>The Arabidopsis lyrata genome sequence and the basis of rapid genome size change.</title>
        <authorList>
            <person name="Hu T.T."/>
            <person name="Pattyn P."/>
            <person name="Bakker E.G."/>
            <person name="Cao J."/>
            <person name="Cheng J.-F."/>
            <person name="Clark R.M."/>
            <person name="Fahlgren N."/>
            <person name="Fawcett J.A."/>
            <person name="Grimwood J."/>
            <person name="Gundlach H."/>
            <person name="Haberer G."/>
            <person name="Hollister J.D."/>
            <person name="Ossowski S."/>
            <person name="Ottilar R.P."/>
            <person name="Salamov A.A."/>
            <person name="Schneeberger K."/>
            <person name="Spannagl M."/>
            <person name="Wang X."/>
            <person name="Yang L."/>
            <person name="Nasrallah M.E."/>
            <person name="Bergelson J."/>
            <person name="Carrington J.C."/>
            <person name="Gaut B.S."/>
            <person name="Schmutz J."/>
            <person name="Mayer K.F.X."/>
            <person name="Van de Peer Y."/>
            <person name="Grigoriev I.V."/>
            <person name="Nordborg M."/>
            <person name="Weigel D."/>
            <person name="Guo Y.-L."/>
        </authorList>
    </citation>
    <scope>NUCLEOTIDE SEQUENCE [LARGE SCALE GENOMIC DNA]</scope>
    <source>
        <strain evidence="3">cv. MN47</strain>
    </source>
</reference>
<dbReference type="Gramene" id="fgenesh2_kg.8__179__AT5G46115.1">
    <property type="protein sequence ID" value="fgenesh2_kg.8__179__AT5G46115.1"/>
    <property type="gene ID" value="fgenesh2_kg.8__179__AT5G46115.1"/>
</dbReference>
<organism evidence="3">
    <name type="scientific">Arabidopsis lyrata subsp. lyrata</name>
    <name type="common">Lyre-leaved rock-cress</name>
    <dbReference type="NCBI Taxonomy" id="81972"/>
    <lineage>
        <taxon>Eukaryota</taxon>
        <taxon>Viridiplantae</taxon>
        <taxon>Streptophyta</taxon>
        <taxon>Embryophyta</taxon>
        <taxon>Tracheophyta</taxon>
        <taxon>Spermatophyta</taxon>
        <taxon>Magnoliopsida</taxon>
        <taxon>eudicotyledons</taxon>
        <taxon>Gunneridae</taxon>
        <taxon>Pentapetalae</taxon>
        <taxon>rosids</taxon>
        <taxon>malvids</taxon>
        <taxon>Brassicales</taxon>
        <taxon>Brassicaceae</taxon>
        <taxon>Camelineae</taxon>
        <taxon>Arabidopsis</taxon>
    </lineage>
</organism>
<gene>
    <name evidence="2" type="ORF">ARALYDRAFT_494363</name>
</gene>
<evidence type="ECO:0000313" key="3">
    <source>
        <dbReference type="Proteomes" id="UP000008694"/>
    </source>
</evidence>
<accession>D7MS07</accession>
<dbReference type="AlphaFoldDB" id="D7MS07"/>
<dbReference type="HOGENOM" id="CLU_2929570_0_0_1"/>
<feature type="non-terminal residue" evidence="2">
    <location>
        <position position="61"/>
    </location>
</feature>
<feature type="region of interest" description="Disordered" evidence="1">
    <location>
        <begin position="35"/>
        <end position="61"/>
    </location>
</feature>
<feature type="non-terminal residue" evidence="2">
    <location>
        <position position="1"/>
    </location>
</feature>
<evidence type="ECO:0000313" key="2">
    <source>
        <dbReference type="EMBL" id="EFH41463.1"/>
    </source>
</evidence>
<name>D7MS07_ARALL</name>
<sequence length="61" mass="7227">RITGARWMRKTSKSQPLSERQDMAMVSTVILRFTNNDENDNSDNDQFYYRSDAYGNRDGRF</sequence>
<dbReference type="EMBL" id="GL348720">
    <property type="protein sequence ID" value="EFH41463.1"/>
    <property type="molecule type" value="Genomic_DNA"/>
</dbReference>
<feature type="region of interest" description="Disordered" evidence="1">
    <location>
        <begin position="1"/>
        <end position="21"/>
    </location>
</feature>
<evidence type="ECO:0000256" key="1">
    <source>
        <dbReference type="SAM" id="MobiDB-lite"/>
    </source>
</evidence>
<keyword evidence="3" id="KW-1185">Reference proteome</keyword>